<organism evidence="2">
    <name type="scientific">marine metagenome</name>
    <dbReference type="NCBI Taxonomy" id="408172"/>
    <lineage>
        <taxon>unclassified sequences</taxon>
        <taxon>metagenomes</taxon>
        <taxon>ecological metagenomes</taxon>
    </lineage>
</organism>
<dbReference type="InterPro" id="IPR011990">
    <property type="entry name" value="TPR-like_helical_dom_sf"/>
</dbReference>
<dbReference type="SUPFAM" id="SSF49452">
    <property type="entry name" value="Starch-binding domain-like"/>
    <property type="match status" value="1"/>
</dbReference>
<feature type="domain" description="Rhamnogalacturonan lyase" evidence="1">
    <location>
        <begin position="260"/>
        <end position="305"/>
    </location>
</feature>
<dbReference type="InterPro" id="IPR019734">
    <property type="entry name" value="TPR_rpt"/>
</dbReference>
<proteinExistence type="predicted"/>
<feature type="non-terminal residue" evidence="2">
    <location>
        <position position="1"/>
    </location>
</feature>
<dbReference type="SUPFAM" id="SSF48452">
    <property type="entry name" value="TPR-like"/>
    <property type="match status" value="1"/>
</dbReference>
<reference evidence="2" key="1">
    <citation type="submission" date="2018-05" db="EMBL/GenBank/DDBJ databases">
        <authorList>
            <person name="Lanie J.A."/>
            <person name="Ng W.-L."/>
            <person name="Kazmierczak K.M."/>
            <person name="Andrzejewski T.M."/>
            <person name="Davidsen T.M."/>
            <person name="Wayne K.J."/>
            <person name="Tettelin H."/>
            <person name="Glass J.I."/>
            <person name="Rusch D."/>
            <person name="Podicherti R."/>
            <person name="Tsui H.-C.T."/>
            <person name="Winkler M.E."/>
        </authorList>
    </citation>
    <scope>NUCLEOTIDE SEQUENCE</scope>
</reference>
<evidence type="ECO:0000259" key="1">
    <source>
        <dbReference type="Pfam" id="PF14686"/>
    </source>
</evidence>
<dbReference type="EMBL" id="UINC01085443">
    <property type="protein sequence ID" value="SVC32993.1"/>
    <property type="molecule type" value="Genomic_DNA"/>
</dbReference>
<protein>
    <recommendedName>
        <fullName evidence="1">Rhamnogalacturonan lyase domain-containing protein</fullName>
    </recommendedName>
</protein>
<evidence type="ECO:0000313" key="2">
    <source>
        <dbReference type="EMBL" id="SVC32993.1"/>
    </source>
</evidence>
<name>A0A382LAD1_9ZZZZ</name>
<dbReference type="Gene3D" id="2.60.40.1120">
    <property type="entry name" value="Carboxypeptidase-like, regulatory domain"/>
    <property type="match status" value="1"/>
</dbReference>
<dbReference type="InterPro" id="IPR029413">
    <property type="entry name" value="RG-lyase_II"/>
</dbReference>
<sequence>TLGYDHALLRYNRGLSFAKLNLIEEAIQELELSLKMDPRNVKADYNLGLLYIKQNKADHARKQVNLLYTRNNDLAKKLFDSIRPKYKIISVDNGGSIKGRVSMIGKVPSPRFFPLIASPNLEYCNRISDGKGHRILFDFTVSESRGFKDTVVKLIGIPKGKPFSNKIQKMVMNRCHTPKYVIGAHNGETLLLENKDPVRHEVVAYEFTDRGVDQRSHRPVDANTSQVRDIFVKGDTENFLIKCNLHPFLQSRGMIVDNPYYAITDEEGNFSIKDIPPGTYKVIAWHPFIPNQIGTITIEPGNQSTLNFEFDGANVQRKIYNDDWQGYRFAPVYDSKENFYGGARIDDPIEVLQVYRELKD</sequence>
<dbReference type="Gene3D" id="1.25.40.10">
    <property type="entry name" value="Tetratricopeptide repeat domain"/>
    <property type="match status" value="1"/>
</dbReference>
<gene>
    <name evidence="2" type="ORF">METZ01_LOCUS285847</name>
</gene>
<dbReference type="AlphaFoldDB" id="A0A382LAD1"/>
<dbReference type="InterPro" id="IPR013784">
    <property type="entry name" value="Carb-bd-like_fold"/>
</dbReference>
<dbReference type="Pfam" id="PF14686">
    <property type="entry name" value="fn3_3"/>
    <property type="match status" value="1"/>
</dbReference>
<dbReference type="PROSITE" id="PS50005">
    <property type="entry name" value="TPR"/>
    <property type="match status" value="1"/>
</dbReference>
<dbReference type="GO" id="GO:0030246">
    <property type="term" value="F:carbohydrate binding"/>
    <property type="evidence" value="ECO:0007669"/>
    <property type="project" value="InterPro"/>
</dbReference>
<accession>A0A382LAD1</accession>